<dbReference type="CDD" id="cd00118">
    <property type="entry name" value="LysM"/>
    <property type="match status" value="1"/>
</dbReference>
<evidence type="ECO:0000259" key="2">
    <source>
        <dbReference type="PROSITE" id="PS51782"/>
    </source>
</evidence>
<organism evidence="3 4">
    <name type="scientific">Kocuria soli</name>
    <dbReference type="NCBI Taxonomy" id="2485125"/>
    <lineage>
        <taxon>Bacteria</taxon>
        <taxon>Bacillati</taxon>
        <taxon>Actinomycetota</taxon>
        <taxon>Actinomycetes</taxon>
        <taxon>Micrococcales</taxon>
        <taxon>Micrococcaceae</taxon>
        <taxon>Kocuria</taxon>
    </lineage>
</organism>
<feature type="domain" description="LysM" evidence="2">
    <location>
        <begin position="62"/>
        <end position="118"/>
    </location>
</feature>
<dbReference type="PROSITE" id="PS51782">
    <property type="entry name" value="LYSM"/>
    <property type="match status" value="1"/>
</dbReference>
<gene>
    <name evidence="3" type="ORF">EDL96_09045</name>
</gene>
<feature type="compositionally biased region" description="Polar residues" evidence="1">
    <location>
        <begin position="1"/>
        <end position="10"/>
    </location>
</feature>
<dbReference type="OrthoDB" id="3210682at2"/>
<dbReference type="EMBL" id="RKMF01000011">
    <property type="protein sequence ID" value="ROZ62703.1"/>
    <property type="molecule type" value="Genomic_DNA"/>
</dbReference>
<dbReference type="InterPro" id="IPR018392">
    <property type="entry name" value="LysM"/>
</dbReference>
<evidence type="ECO:0000313" key="3">
    <source>
        <dbReference type="EMBL" id="ROZ62703.1"/>
    </source>
</evidence>
<dbReference type="Pfam" id="PF01476">
    <property type="entry name" value="LysM"/>
    <property type="match status" value="1"/>
</dbReference>
<dbReference type="Gene3D" id="3.10.350.10">
    <property type="entry name" value="LysM domain"/>
    <property type="match status" value="1"/>
</dbReference>
<evidence type="ECO:0000256" key="1">
    <source>
        <dbReference type="SAM" id="MobiDB-lite"/>
    </source>
</evidence>
<accession>A0A3N4AAK0</accession>
<dbReference type="InterPro" id="IPR036779">
    <property type="entry name" value="LysM_dom_sf"/>
</dbReference>
<proteinExistence type="predicted"/>
<comment type="caution">
    <text evidence="3">The sequence shown here is derived from an EMBL/GenBank/DDBJ whole genome shotgun (WGS) entry which is preliminary data.</text>
</comment>
<dbReference type="Proteomes" id="UP000270616">
    <property type="component" value="Unassembled WGS sequence"/>
</dbReference>
<reference evidence="3 4" key="1">
    <citation type="submission" date="2018-10" db="EMBL/GenBank/DDBJ databases">
        <title>Kocuria sp. M5W7-7, whole genome shotgun sequence.</title>
        <authorList>
            <person name="Tuo L."/>
        </authorList>
    </citation>
    <scope>NUCLEOTIDE SEQUENCE [LARGE SCALE GENOMIC DNA]</scope>
    <source>
        <strain evidence="3 4">M5W7-7</strain>
    </source>
</reference>
<feature type="region of interest" description="Disordered" evidence="1">
    <location>
        <begin position="1"/>
        <end position="63"/>
    </location>
</feature>
<protein>
    <submittedName>
        <fullName evidence="3">LysM domain-containing protein</fullName>
    </submittedName>
</protein>
<keyword evidence="4" id="KW-1185">Reference proteome</keyword>
<name>A0A3N4AAK0_9MICC</name>
<dbReference type="AlphaFoldDB" id="A0A3N4AAK0"/>
<sequence>MPSPFWSSQEPAGGGQTGHTGDDRPDATADSPTAPPAPSRGDTFPSRPTQDTHAGADRVVEGTVTVRGGESLWSITADLLGPEADAAQIAATWPELWKANAAQVPDPDLLQAGTVLTVPDSLHPSGA</sequence>
<evidence type="ECO:0000313" key="4">
    <source>
        <dbReference type="Proteomes" id="UP000270616"/>
    </source>
</evidence>